<comment type="caution">
    <text evidence="10">The sequence shown here is derived from an EMBL/GenBank/DDBJ whole genome shotgun (WGS) entry which is preliminary data.</text>
</comment>
<evidence type="ECO:0000256" key="5">
    <source>
        <dbReference type="SAM" id="Phobius"/>
    </source>
</evidence>
<dbReference type="Pfam" id="PF24961">
    <property type="entry name" value="NfeD_membrane"/>
    <property type="match status" value="1"/>
</dbReference>
<evidence type="ECO:0000256" key="4">
    <source>
        <dbReference type="ARBA" id="ARBA00023136"/>
    </source>
</evidence>
<keyword evidence="3 5" id="KW-1133">Transmembrane helix</keyword>
<dbReference type="InterPro" id="IPR029045">
    <property type="entry name" value="ClpP/crotonase-like_dom_sf"/>
</dbReference>
<dbReference type="Pfam" id="PF25145">
    <property type="entry name" value="NfeD1b_N"/>
    <property type="match status" value="1"/>
</dbReference>
<dbReference type="FunFam" id="3.90.226.10:FF:000089">
    <property type="entry name" value="Membrane-bound serine protease"/>
    <property type="match status" value="1"/>
</dbReference>
<dbReference type="InterPro" id="IPR056738">
    <property type="entry name" value="NfeD1b_N"/>
</dbReference>
<protein>
    <submittedName>
        <fullName evidence="10">Nodulation protein NfeD</fullName>
    </submittedName>
</protein>
<dbReference type="EMBL" id="SOJK01000260">
    <property type="protein sequence ID" value="TET43574.1"/>
    <property type="molecule type" value="Genomic_DNA"/>
</dbReference>
<feature type="signal peptide" evidence="6">
    <location>
        <begin position="1"/>
        <end position="24"/>
    </location>
</feature>
<gene>
    <name evidence="10" type="ORF">E3J59_06140</name>
</gene>
<sequence>MPGKKIIAFLFMSFLLYLSSFSYAEPASLVEVLTLEGTINPVAVERLDKAIELAVKNKAQCLIIQLDTPGGLDTSMRDMIKLMMNSEIPIVVYVGPRGSRAASAGVFLTLAAHIAAMAPGTNIGAAHPVALGVGGAIDKEMMEKVVNDAAAYVKSIAQKRNRNVEWAEKAVRESVSITAEEALELNVVDLMAEDINDLLEKLDGAEVEIMHETLTVMTEGASLHFMEMSFREKVLQTIADPNLAYILLMIGIWGIVLEFFHPGSLLPGIVGGICLILAFFALQILSFNMAGLVLILLAIVLFVLDITVPSYGALTIGGIVSLALGSLMLIDPSAIYITISLKYIVIMVAFTSGLFIFIISYAIKAQFKKPATGLEGMVGSRGIARGNLKTKGKIQIHGEIWNAILESDKEVVRKGEEVEVVRVDGMRLVVKKKGG</sequence>
<name>A0A523UM12_UNCAE</name>
<feature type="transmembrane region" description="Helical" evidence="5">
    <location>
        <begin position="343"/>
        <end position="363"/>
    </location>
</feature>
<evidence type="ECO:0000259" key="9">
    <source>
        <dbReference type="Pfam" id="PF25145"/>
    </source>
</evidence>
<keyword evidence="4 5" id="KW-0472">Membrane</keyword>
<dbReference type="Pfam" id="PF01957">
    <property type="entry name" value="NfeD"/>
    <property type="match status" value="1"/>
</dbReference>
<keyword evidence="6" id="KW-0732">Signal</keyword>
<accession>A0A523UM12</accession>
<dbReference type="SUPFAM" id="SSF52096">
    <property type="entry name" value="ClpP/crotonase"/>
    <property type="match status" value="1"/>
</dbReference>
<feature type="domain" description="NfeD1b N-terminal" evidence="9">
    <location>
        <begin position="30"/>
        <end position="205"/>
    </location>
</feature>
<keyword evidence="2 5" id="KW-0812">Transmembrane</keyword>
<evidence type="ECO:0000259" key="8">
    <source>
        <dbReference type="Pfam" id="PF24961"/>
    </source>
</evidence>
<dbReference type="GO" id="GO:0016020">
    <property type="term" value="C:membrane"/>
    <property type="evidence" value="ECO:0007669"/>
    <property type="project" value="UniProtKB-SubCell"/>
</dbReference>
<dbReference type="InterPro" id="IPR012340">
    <property type="entry name" value="NA-bd_OB-fold"/>
</dbReference>
<evidence type="ECO:0000256" key="6">
    <source>
        <dbReference type="SAM" id="SignalP"/>
    </source>
</evidence>
<evidence type="ECO:0000313" key="11">
    <source>
        <dbReference type="Proteomes" id="UP000320679"/>
    </source>
</evidence>
<evidence type="ECO:0000313" key="10">
    <source>
        <dbReference type="EMBL" id="TET43574.1"/>
    </source>
</evidence>
<dbReference type="Gene3D" id="2.40.50.140">
    <property type="entry name" value="Nucleic acid-binding proteins"/>
    <property type="match status" value="1"/>
</dbReference>
<dbReference type="AlphaFoldDB" id="A0A523UM12"/>
<dbReference type="PANTHER" id="PTHR33507">
    <property type="entry name" value="INNER MEMBRANE PROTEIN YBBJ"/>
    <property type="match status" value="1"/>
</dbReference>
<dbReference type="InterPro" id="IPR056739">
    <property type="entry name" value="NfeD_membrane"/>
</dbReference>
<feature type="domain" description="NfeD integral membrane" evidence="8">
    <location>
        <begin position="242"/>
        <end position="359"/>
    </location>
</feature>
<evidence type="ECO:0000256" key="2">
    <source>
        <dbReference type="ARBA" id="ARBA00022692"/>
    </source>
</evidence>
<feature type="transmembrane region" description="Helical" evidence="5">
    <location>
        <begin position="310"/>
        <end position="331"/>
    </location>
</feature>
<dbReference type="CDD" id="cd07020">
    <property type="entry name" value="Clp_protease_NfeD_1"/>
    <property type="match status" value="1"/>
</dbReference>
<dbReference type="SUPFAM" id="SSF141322">
    <property type="entry name" value="NfeD domain-like"/>
    <property type="match status" value="1"/>
</dbReference>
<feature type="domain" description="NfeD-like C-terminal" evidence="7">
    <location>
        <begin position="375"/>
        <end position="432"/>
    </location>
</feature>
<evidence type="ECO:0000256" key="3">
    <source>
        <dbReference type="ARBA" id="ARBA00022989"/>
    </source>
</evidence>
<evidence type="ECO:0000256" key="1">
    <source>
        <dbReference type="ARBA" id="ARBA00004141"/>
    </source>
</evidence>
<feature type="transmembrane region" description="Helical" evidence="5">
    <location>
        <begin position="273"/>
        <end position="304"/>
    </location>
</feature>
<dbReference type="PANTHER" id="PTHR33507:SF4">
    <property type="entry name" value="NODULATION COMPETITIVENESS PROTEIN NFED"/>
    <property type="match status" value="1"/>
</dbReference>
<evidence type="ECO:0000259" key="7">
    <source>
        <dbReference type="Pfam" id="PF01957"/>
    </source>
</evidence>
<dbReference type="Proteomes" id="UP000320679">
    <property type="component" value="Unassembled WGS sequence"/>
</dbReference>
<organism evidence="10 11">
    <name type="scientific">Aerophobetes bacterium</name>
    <dbReference type="NCBI Taxonomy" id="2030807"/>
    <lineage>
        <taxon>Bacteria</taxon>
        <taxon>Candidatus Aerophobota</taxon>
    </lineage>
</organism>
<dbReference type="InterPro" id="IPR002810">
    <property type="entry name" value="NfeD-like_C"/>
</dbReference>
<proteinExistence type="predicted"/>
<dbReference type="Gene3D" id="3.90.226.10">
    <property type="entry name" value="2-enoyl-CoA Hydratase, Chain A, domain 1"/>
    <property type="match status" value="1"/>
</dbReference>
<dbReference type="InterPro" id="IPR052165">
    <property type="entry name" value="Membrane_assoc_protease"/>
</dbReference>
<feature type="transmembrane region" description="Helical" evidence="5">
    <location>
        <begin position="243"/>
        <end position="261"/>
    </location>
</feature>
<feature type="chain" id="PRO_5021790462" evidence="6">
    <location>
        <begin position="25"/>
        <end position="435"/>
    </location>
</feature>
<reference evidence="10 11" key="1">
    <citation type="submission" date="2019-03" db="EMBL/GenBank/DDBJ databases">
        <title>Metabolic potential of uncultured bacteria and archaea associated with petroleum seepage in deep-sea sediments.</title>
        <authorList>
            <person name="Dong X."/>
            <person name="Hubert C."/>
        </authorList>
    </citation>
    <scope>NUCLEOTIDE SEQUENCE [LARGE SCALE GENOMIC DNA]</scope>
    <source>
        <strain evidence="10">E29_bin78</strain>
    </source>
</reference>
<comment type="subcellular location">
    <subcellularLocation>
        <location evidence="1">Membrane</location>
        <topology evidence="1">Multi-pass membrane protein</topology>
    </subcellularLocation>
</comment>